<evidence type="ECO:0000256" key="1">
    <source>
        <dbReference type="ARBA" id="ARBA00009500"/>
    </source>
</evidence>
<reference evidence="8 9" key="1">
    <citation type="submission" date="2017-12" db="EMBL/GenBank/DDBJ databases">
        <title>High-resolution comparative analysis of great ape genomes.</title>
        <authorList>
            <person name="Pollen A."/>
            <person name="Hastie A."/>
            <person name="Hormozdiari F."/>
            <person name="Dougherty M."/>
            <person name="Liu R."/>
            <person name="Chaisson M."/>
            <person name="Hoppe E."/>
            <person name="Hill C."/>
            <person name="Pang A."/>
            <person name="Hillier L."/>
            <person name="Baker C."/>
            <person name="Armstrong J."/>
            <person name="Shendure J."/>
            <person name="Paten B."/>
            <person name="Wilson R."/>
            <person name="Chao H."/>
            <person name="Schneider V."/>
            <person name="Ventura M."/>
            <person name="Kronenberg Z."/>
            <person name="Murali S."/>
            <person name="Gordon D."/>
            <person name="Cantsilieris S."/>
            <person name="Munson K."/>
            <person name="Nelson B."/>
            <person name="Raja A."/>
            <person name="Underwood J."/>
            <person name="Diekhans M."/>
            <person name="Fiddes I."/>
            <person name="Haussler D."/>
            <person name="Eichler E."/>
        </authorList>
    </citation>
    <scope>NUCLEOTIDE SEQUENCE [LARGE SCALE GENOMIC DNA]</scope>
    <source>
        <strain evidence="8">Yerkes chimp pedigree #C0471</strain>
    </source>
</reference>
<dbReference type="InterPro" id="IPR036186">
    <property type="entry name" value="Serpin_sf"/>
</dbReference>
<gene>
    <name evidence="8" type="ORF">CK820_G0025082</name>
</gene>
<dbReference type="SUPFAM" id="SSF56574">
    <property type="entry name" value="Serpins"/>
    <property type="match status" value="1"/>
</dbReference>
<evidence type="ECO:0000256" key="3">
    <source>
        <dbReference type="ARBA" id="ARBA00022729"/>
    </source>
</evidence>
<dbReference type="InterPro" id="IPR000215">
    <property type="entry name" value="Serpin_fam"/>
</dbReference>
<sequence length="156" mass="17113">MLSSVSWGILLLAGLCCLVPVSLAEDPQGDAAQKTDTSHHDQDHPTFNKITPNLAEFAFSLYRQLAHQSNSTNIFFSPVSIATAFAMLSLGTKADTHDEILEGLNFNLTEIPEAQIHEGFQELLRTLNQPDSQLQLTTGNGLFLSEGLKLVDKFLE</sequence>
<accession>A0A2J8QMK3</accession>
<feature type="signal peptide" evidence="6">
    <location>
        <begin position="1"/>
        <end position="24"/>
    </location>
</feature>
<comment type="similarity">
    <text evidence="1">Belongs to the serpin family.</text>
</comment>
<name>A0A2J8QMK3_PANTR</name>
<dbReference type="AlphaFoldDB" id="A0A2J8QMK3"/>
<dbReference type="PANTHER" id="PTHR11461:SF165">
    <property type="entry name" value="ALPHA-1-ANTITRYPSIN"/>
    <property type="match status" value="1"/>
</dbReference>
<dbReference type="Gene3D" id="3.30.497.10">
    <property type="entry name" value="Antithrombin, subunit I, domain 2"/>
    <property type="match status" value="1"/>
</dbReference>
<keyword evidence="5" id="KW-0325">Glycoprotein</keyword>
<feature type="non-terminal residue" evidence="8">
    <location>
        <position position="156"/>
    </location>
</feature>
<comment type="caution">
    <text evidence="8">The sequence shown here is derived from an EMBL/GenBank/DDBJ whole genome shotgun (WGS) entry which is preliminary data.</text>
</comment>
<dbReference type="PANTHER" id="PTHR11461">
    <property type="entry name" value="SERINE PROTEASE INHIBITOR, SERPIN"/>
    <property type="match status" value="1"/>
</dbReference>
<organism evidence="8 9">
    <name type="scientific">Pan troglodytes</name>
    <name type="common">Chimpanzee</name>
    <dbReference type="NCBI Taxonomy" id="9598"/>
    <lineage>
        <taxon>Eukaryota</taxon>
        <taxon>Metazoa</taxon>
        <taxon>Chordata</taxon>
        <taxon>Craniata</taxon>
        <taxon>Vertebrata</taxon>
        <taxon>Euteleostomi</taxon>
        <taxon>Mammalia</taxon>
        <taxon>Eutheria</taxon>
        <taxon>Euarchontoglires</taxon>
        <taxon>Primates</taxon>
        <taxon>Haplorrhini</taxon>
        <taxon>Catarrhini</taxon>
        <taxon>Hominidae</taxon>
        <taxon>Pan</taxon>
    </lineage>
</organism>
<evidence type="ECO:0000313" key="9">
    <source>
        <dbReference type="Proteomes" id="UP000236370"/>
    </source>
</evidence>
<protein>
    <submittedName>
        <fullName evidence="8">SERPINA1 isoform 18</fullName>
    </submittedName>
</protein>
<feature type="domain" description="Serpin" evidence="7">
    <location>
        <begin position="54"/>
        <end position="156"/>
    </location>
</feature>
<dbReference type="InterPro" id="IPR023796">
    <property type="entry name" value="Serpin_dom"/>
</dbReference>
<keyword evidence="3 6" id="KW-0732">Signal</keyword>
<evidence type="ECO:0000256" key="4">
    <source>
        <dbReference type="ARBA" id="ARBA00022900"/>
    </source>
</evidence>
<evidence type="ECO:0000256" key="6">
    <source>
        <dbReference type="SAM" id="SignalP"/>
    </source>
</evidence>
<evidence type="ECO:0000313" key="8">
    <source>
        <dbReference type="EMBL" id="PNI97507.1"/>
    </source>
</evidence>
<dbReference type="EMBL" id="NBAG03000028">
    <property type="protein sequence ID" value="PNI97507.1"/>
    <property type="molecule type" value="Genomic_DNA"/>
</dbReference>
<proteinExistence type="inferred from homology"/>
<dbReference type="GO" id="GO:0005615">
    <property type="term" value="C:extracellular space"/>
    <property type="evidence" value="ECO:0007669"/>
    <property type="project" value="InterPro"/>
</dbReference>
<dbReference type="Proteomes" id="UP000236370">
    <property type="component" value="Unassembled WGS sequence"/>
</dbReference>
<evidence type="ECO:0000256" key="2">
    <source>
        <dbReference type="ARBA" id="ARBA00022690"/>
    </source>
</evidence>
<feature type="chain" id="PRO_5014476525" evidence="6">
    <location>
        <begin position="25"/>
        <end position="156"/>
    </location>
</feature>
<keyword evidence="4" id="KW-0722">Serine protease inhibitor</keyword>
<dbReference type="InterPro" id="IPR042178">
    <property type="entry name" value="Serpin_sf_1"/>
</dbReference>
<evidence type="ECO:0000259" key="7">
    <source>
        <dbReference type="Pfam" id="PF00079"/>
    </source>
</evidence>
<evidence type="ECO:0000256" key="5">
    <source>
        <dbReference type="ARBA" id="ARBA00023180"/>
    </source>
</evidence>
<dbReference type="Pfam" id="PF00079">
    <property type="entry name" value="Serpin"/>
    <property type="match status" value="1"/>
</dbReference>
<dbReference type="GO" id="GO:0004867">
    <property type="term" value="F:serine-type endopeptidase inhibitor activity"/>
    <property type="evidence" value="ECO:0007669"/>
    <property type="project" value="UniProtKB-KW"/>
</dbReference>
<keyword evidence="2" id="KW-0646">Protease inhibitor</keyword>